<evidence type="ECO:0000313" key="4">
    <source>
        <dbReference type="Proteomes" id="UP000477782"/>
    </source>
</evidence>
<keyword evidence="4" id="KW-1185">Reference proteome</keyword>
<dbReference type="InterPro" id="IPR047589">
    <property type="entry name" value="DUF11_rpt"/>
</dbReference>
<dbReference type="RefSeq" id="WP_164628488.1">
    <property type="nucleotide sequence ID" value="NZ_JAAIVJ010000048.1"/>
</dbReference>
<dbReference type="Pfam" id="PF24346">
    <property type="entry name" value="DUF7507"/>
    <property type="match status" value="1"/>
</dbReference>
<accession>A0A6M0QZ50</accession>
<feature type="domain" description="DUF7507" evidence="2">
    <location>
        <begin position="50"/>
        <end position="139"/>
    </location>
</feature>
<feature type="region of interest" description="Disordered" evidence="1">
    <location>
        <begin position="140"/>
        <end position="161"/>
    </location>
</feature>
<gene>
    <name evidence="3" type="ORF">G4Z14_18695</name>
</gene>
<reference evidence="3 4" key="1">
    <citation type="submission" date="2020-02" db="EMBL/GenBank/DDBJ databases">
        <authorList>
            <person name="Chen W.-M."/>
        </authorList>
    </citation>
    <scope>NUCLEOTIDE SEQUENCE [LARGE SCALE GENOMIC DNA]</scope>
    <source>
        <strain evidence="3 4">KMS-5</strain>
    </source>
</reference>
<dbReference type="Proteomes" id="UP000477782">
    <property type="component" value="Unassembled WGS sequence"/>
</dbReference>
<sequence length="161" mass="16192">PVGGSETWTASHAVDQAMIDAGADIVNTASFEPAEAEPQSDDATTTISQTPAFTIEKTVDQASLSAPGTLTYTITVANTGNVTLTEGALTDSLPVDFGGAAVSGISIPVGGSETWTASHAVDQAMIDAGADIVNTASFEPAEAEPQSDDATTTISQTPGFS</sequence>
<dbReference type="InterPro" id="IPR055354">
    <property type="entry name" value="DUF7507"/>
</dbReference>
<evidence type="ECO:0000259" key="2">
    <source>
        <dbReference type="Pfam" id="PF24346"/>
    </source>
</evidence>
<evidence type="ECO:0000313" key="3">
    <source>
        <dbReference type="EMBL" id="NEY92301.1"/>
    </source>
</evidence>
<organism evidence="3 4">
    <name type="scientific">Tabrizicola oligotrophica</name>
    <dbReference type="NCBI Taxonomy" id="2710650"/>
    <lineage>
        <taxon>Bacteria</taxon>
        <taxon>Pseudomonadati</taxon>
        <taxon>Pseudomonadota</taxon>
        <taxon>Alphaproteobacteria</taxon>
        <taxon>Rhodobacterales</taxon>
        <taxon>Paracoccaceae</taxon>
        <taxon>Tabrizicola</taxon>
    </lineage>
</organism>
<feature type="compositionally biased region" description="Polar residues" evidence="1">
    <location>
        <begin position="148"/>
        <end position="161"/>
    </location>
</feature>
<dbReference type="AlphaFoldDB" id="A0A6M0QZ50"/>
<evidence type="ECO:0000256" key="1">
    <source>
        <dbReference type="SAM" id="MobiDB-lite"/>
    </source>
</evidence>
<name>A0A6M0QZ50_9RHOB</name>
<dbReference type="NCBIfam" id="TIGR01451">
    <property type="entry name" value="B_ant_repeat"/>
    <property type="match status" value="1"/>
</dbReference>
<feature type="non-terminal residue" evidence="3">
    <location>
        <position position="1"/>
    </location>
</feature>
<proteinExistence type="predicted"/>
<feature type="non-terminal residue" evidence="3">
    <location>
        <position position="161"/>
    </location>
</feature>
<comment type="caution">
    <text evidence="3">The sequence shown here is derived from an EMBL/GenBank/DDBJ whole genome shotgun (WGS) entry which is preliminary data.</text>
</comment>
<dbReference type="EMBL" id="JAAIVJ010000048">
    <property type="protein sequence ID" value="NEY92301.1"/>
    <property type="molecule type" value="Genomic_DNA"/>
</dbReference>
<protein>
    <submittedName>
        <fullName evidence="3">DUF11 domain-containing protein</fullName>
    </submittedName>
</protein>